<name>A0A077X1H0_9FUNG</name>
<protein>
    <submittedName>
        <fullName evidence="1">Uncharacterized protein</fullName>
    </submittedName>
</protein>
<proteinExistence type="predicted"/>
<dbReference type="AlphaFoldDB" id="A0A077X1H0"/>
<dbReference type="EMBL" id="LK023368">
    <property type="protein sequence ID" value="CDS12907.1"/>
    <property type="molecule type" value="Genomic_DNA"/>
</dbReference>
<organism evidence="1">
    <name type="scientific">Lichtheimia ramosa</name>
    <dbReference type="NCBI Taxonomy" id="688394"/>
    <lineage>
        <taxon>Eukaryota</taxon>
        <taxon>Fungi</taxon>
        <taxon>Fungi incertae sedis</taxon>
        <taxon>Mucoromycota</taxon>
        <taxon>Mucoromycotina</taxon>
        <taxon>Mucoromycetes</taxon>
        <taxon>Mucorales</taxon>
        <taxon>Lichtheimiaceae</taxon>
        <taxon>Lichtheimia</taxon>
    </lineage>
</organism>
<sequence length="115" mass="13061">MQESTSATLTKIVQSFGVFEQLQAEPLSDASAKFGLARSLEKKSTPWNSRVQQIFGCLSPLQSLMRHGQVYYANGLSSHITLTTSTWCPRKETSSHWKRHKKNRQPFRQLESYGA</sequence>
<evidence type="ECO:0000313" key="1">
    <source>
        <dbReference type="EMBL" id="CDS12907.1"/>
    </source>
</evidence>
<reference evidence="1" key="1">
    <citation type="journal article" date="2014" name="Genome Announc.">
        <title>De novo whole-genome sequence and genome annotation of Lichtheimia ramosa.</title>
        <authorList>
            <person name="Linde J."/>
            <person name="Schwartze V."/>
            <person name="Binder U."/>
            <person name="Lass-Florl C."/>
            <person name="Voigt K."/>
            <person name="Horn F."/>
        </authorList>
    </citation>
    <scope>NUCLEOTIDE SEQUENCE</scope>
    <source>
        <strain evidence="1">JMRC FSU:6197</strain>
    </source>
</reference>
<accession>A0A077X1H0</accession>
<gene>
    <name evidence="1" type="ORF">LRAMOSA05091</name>
</gene>